<dbReference type="EMBL" id="CAEY01001881">
    <property type="status" value="NOT_ANNOTATED_CDS"/>
    <property type="molecule type" value="Genomic_DNA"/>
</dbReference>
<evidence type="ECO:0000256" key="1">
    <source>
        <dbReference type="ARBA" id="ARBA00004613"/>
    </source>
</evidence>
<evidence type="ECO:0000256" key="6">
    <source>
        <dbReference type="ARBA" id="ARBA00022825"/>
    </source>
</evidence>
<feature type="signal peptide" evidence="11">
    <location>
        <begin position="1"/>
        <end position="20"/>
    </location>
</feature>
<keyword evidence="3 10" id="KW-0645">Protease</keyword>
<evidence type="ECO:0000256" key="3">
    <source>
        <dbReference type="ARBA" id="ARBA00022670"/>
    </source>
</evidence>
<evidence type="ECO:0000256" key="2">
    <source>
        <dbReference type="ARBA" id="ARBA00022525"/>
    </source>
</evidence>
<keyword evidence="2" id="KW-0964">Secreted</keyword>
<name>A0A158P4Q4_TETUR</name>
<evidence type="ECO:0000256" key="8">
    <source>
        <dbReference type="ARBA" id="ARBA00023157"/>
    </source>
</evidence>
<comment type="subcellular location">
    <subcellularLocation>
        <location evidence="1">Secreted</location>
    </subcellularLocation>
</comment>
<dbReference type="GO" id="GO:0005576">
    <property type="term" value="C:extracellular region"/>
    <property type="evidence" value="ECO:0007669"/>
    <property type="project" value="UniProtKB-SubCell"/>
</dbReference>
<dbReference type="Pfam" id="PF00089">
    <property type="entry name" value="Trypsin"/>
    <property type="match status" value="1"/>
</dbReference>
<dbReference type="InterPro" id="IPR018114">
    <property type="entry name" value="TRYPSIN_HIS"/>
</dbReference>
<dbReference type="InterPro" id="IPR043504">
    <property type="entry name" value="Peptidase_S1_PA_chymotrypsin"/>
</dbReference>
<feature type="domain" description="Peptidase S1" evidence="12">
    <location>
        <begin position="32"/>
        <end position="290"/>
    </location>
</feature>
<dbReference type="PROSITE" id="PS50240">
    <property type="entry name" value="TRYPSIN_DOM"/>
    <property type="match status" value="1"/>
</dbReference>
<dbReference type="STRING" id="32264.A0A158P4Q4"/>
<dbReference type="FunFam" id="2.40.10.10:FF:000146">
    <property type="entry name" value="Serine protease 53"/>
    <property type="match status" value="1"/>
</dbReference>
<dbReference type="GO" id="GO:0006508">
    <property type="term" value="P:proteolysis"/>
    <property type="evidence" value="ECO:0007669"/>
    <property type="project" value="UniProtKB-KW"/>
</dbReference>
<feature type="chain" id="PRO_5007629994" description="Peptidase S1 domain-containing protein" evidence="11">
    <location>
        <begin position="21"/>
        <end position="298"/>
    </location>
</feature>
<evidence type="ECO:0000259" key="12">
    <source>
        <dbReference type="PROSITE" id="PS50240"/>
    </source>
</evidence>
<evidence type="ECO:0000313" key="14">
    <source>
        <dbReference type="Proteomes" id="UP000015104"/>
    </source>
</evidence>
<reference evidence="13" key="2">
    <citation type="submission" date="2016-04" db="UniProtKB">
        <authorList>
            <consortium name="EnsemblMetazoa"/>
        </authorList>
    </citation>
    <scope>IDENTIFICATION</scope>
</reference>
<dbReference type="GO" id="GO:0004252">
    <property type="term" value="F:serine-type endopeptidase activity"/>
    <property type="evidence" value="ECO:0007669"/>
    <property type="project" value="InterPro"/>
</dbReference>
<accession>A0A158P4Q4</accession>
<dbReference type="InterPro" id="IPR051487">
    <property type="entry name" value="Ser/Thr_Proteases_Immune/Dev"/>
</dbReference>
<keyword evidence="8" id="KW-1015">Disulfide bond</keyword>
<evidence type="ECO:0000256" key="9">
    <source>
        <dbReference type="ARBA" id="ARBA00024195"/>
    </source>
</evidence>
<dbReference type="InterPro" id="IPR009003">
    <property type="entry name" value="Peptidase_S1_PA"/>
</dbReference>
<dbReference type="SUPFAM" id="SSF50494">
    <property type="entry name" value="Trypsin-like serine proteases"/>
    <property type="match status" value="1"/>
</dbReference>
<dbReference type="Proteomes" id="UP000015104">
    <property type="component" value="Unassembled WGS sequence"/>
</dbReference>
<keyword evidence="7" id="KW-0865">Zymogen</keyword>
<keyword evidence="4 11" id="KW-0732">Signal</keyword>
<reference evidence="14" key="1">
    <citation type="submission" date="2011-08" db="EMBL/GenBank/DDBJ databases">
        <authorList>
            <person name="Rombauts S."/>
        </authorList>
    </citation>
    <scope>NUCLEOTIDE SEQUENCE</scope>
    <source>
        <strain evidence="14">London</strain>
    </source>
</reference>
<dbReference type="AlphaFoldDB" id="A0A158P4Q4"/>
<dbReference type="PROSITE" id="PS51257">
    <property type="entry name" value="PROKAR_LIPOPROTEIN"/>
    <property type="match status" value="1"/>
</dbReference>
<dbReference type="PRINTS" id="PR00722">
    <property type="entry name" value="CHYMOTRYPSIN"/>
</dbReference>
<keyword evidence="5 10" id="KW-0378">Hydrolase</keyword>
<keyword evidence="6 10" id="KW-0720">Serine protease</keyword>
<dbReference type="eggNOG" id="KOG3627">
    <property type="taxonomic scope" value="Eukaryota"/>
</dbReference>
<dbReference type="InterPro" id="IPR001254">
    <property type="entry name" value="Trypsin_dom"/>
</dbReference>
<dbReference type="PROSITE" id="PS00134">
    <property type="entry name" value="TRYPSIN_HIS"/>
    <property type="match status" value="1"/>
</dbReference>
<dbReference type="CDD" id="cd00190">
    <property type="entry name" value="Tryp_SPc"/>
    <property type="match status" value="1"/>
</dbReference>
<organism evidence="13 14">
    <name type="scientific">Tetranychus urticae</name>
    <name type="common">Two-spotted spider mite</name>
    <dbReference type="NCBI Taxonomy" id="32264"/>
    <lineage>
        <taxon>Eukaryota</taxon>
        <taxon>Metazoa</taxon>
        <taxon>Ecdysozoa</taxon>
        <taxon>Arthropoda</taxon>
        <taxon>Chelicerata</taxon>
        <taxon>Arachnida</taxon>
        <taxon>Acari</taxon>
        <taxon>Acariformes</taxon>
        <taxon>Trombidiformes</taxon>
        <taxon>Prostigmata</taxon>
        <taxon>Eleutherengona</taxon>
        <taxon>Raphignathae</taxon>
        <taxon>Tetranychoidea</taxon>
        <taxon>Tetranychidae</taxon>
        <taxon>Tetranychus</taxon>
    </lineage>
</organism>
<dbReference type="EnsemblMetazoa" id="tetur07g08034.1">
    <property type="protein sequence ID" value="tetur07g08034.1"/>
    <property type="gene ID" value="tetur07g08034"/>
</dbReference>
<dbReference type="SMART" id="SM00020">
    <property type="entry name" value="Tryp_SPc"/>
    <property type="match status" value="1"/>
</dbReference>
<evidence type="ECO:0000313" key="13">
    <source>
        <dbReference type="EnsemblMetazoa" id="tetur07g08034.1"/>
    </source>
</evidence>
<evidence type="ECO:0000256" key="5">
    <source>
        <dbReference type="ARBA" id="ARBA00022801"/>
    </source>
</evidence>
<evidence type="ECO:0000256" key="7">
    <source>
        <dbReference type="ARBA" id="ARBA00023145"/>
    </source>
</evidence>
<evidence type="ECO:0000256" key="10">
    <source>
        <dbReference type="RuleBase" id="RU363034"/>
    </source>
</evidence>
<proteinExistence type="inferred from homology"/>
<keyword evidence="14" id="KW-1185">Reference proteome</keyword>
<comment type="similarity">
    <text evidence="9">Belongs to the peptidase S1 family. CLIP subfamily.</text>
</comment>
<dbReference type="InterPro" id="IPR033116">
    <property type="entry name" value="TRYPSIN_SER"/>
</dbReference>
<protein>
    <recommendedName>
        <fullName evidence="12">Peptidase S1 domain-containing protein</fullName>
    </recommendedName>
</protein>
<evidence type="ECO:0000256" key="11">
    <source>
        <dbReference type="SAM" id="SignalP"/>
    </source>
</evidence>
<dbReference type="PROSITE" id="PS00135">
    <property type="entry name" value="TRYPSIN_SER"/>
    <property type="match status" value="1"/>
</dbReference>
<sequence length="298" mass="32981">MKFFVLLFLLLVTAISITLACECGLEGSTSRIYRGSKVRPNKYPWLAYIRSYSDRKNGSYHRCGGSLIDERHIITAAHCVVNANGKVYSLSNLDVFLGLVKAFNVSSKPNSVSKVWIHDKYDTSDLSNDLAILTLSKPVKYTQTVAPVCLPNFENGLSTLMVAGWGRTAANAGFTNDLLEVEVDYLTKKECNDLKKDYEMKLDGISDSMKSQVEVESVAETHMCAINKKTKGDSCSGDSGGPLMYQGDNGRYYLMGIVSGSWADCGEVEEIAGLYTRTFIYKNFIKSIATNACWQTKH</sequence>
<dbReference type="Gene3D" id="2.40.10.10">
    <property type="entry name" value="Trypsin-like serine proteases"/>
    <property type="match status" value="1"/>
</dbReference>
<dbReference type="PANTHER" id="PTHR24256">
    <property type="entry name" value="TRYPTASE-RELATED"/>
    <property type="match status" value="1"/>
</dbReference>
<dbReference type="InterPro" id="IPR001314">
    <property type="entry name" value="Peptidase_S1A"/>
</dbReference>
<evidence type="ECO:0000256" key="4">
    <source>
        <dbReference type="ARBA" id="ARBA00022729"/>
    </source>
</evidence>